<evidence type="ECO:0000256" key="3">
    <source>
        <dbReference type="ARBA" id="ARBA00022989"/>
    </source>
</evidence>
<dbReference type="PANTHER" id="PTHR10489">
    <property type="entry name" value="CELL ADHESION MOLECULE"/>
    <property type="match status" value="1"/>
</dbReference>
<protein>
    <submittedName>
        <fullName evidence="10">C-X-C chemokine receptor type 1</fullName>
    </submittedName>
</protein>
<keyword evidence="7" id="KW-0807">Transducer</keyword>
<organism evidence="10 11">
    <name type="scientific">Toxocara canis</name>
    <name type="common">Canine roundworm</name>
    <dbReference type="NCBI Taxonomy" id="6265"/>
    <lineage>
        <taxon>Eukaryota</taxon>
        <taxon>Metazoa</taxon>
        <taxon>Ecdysozoa</taxon>
        <taxon>Nematoda</taxon>
        <taxon>Chromadorea</taxon>
        <taxon>Rhabditida</taxon>
        <taxon>Spirurina</taxon>
        <taxon>Ascaridomorpha</taxon>
        <taxon>Ascaridoidea</taxon>
        <taxon>Toxocaridae</taxon>
        <taxon>Toxocara</taxon>
    </lineage>
</organism>
<feature type="domain" description="G-protein coupled receptors family 1 profile" evidence="9">
    <location>
        <begin position="32"/>
        <end position="68"/>
    </location>
</feature>
<dbReference type="InterPro" id="IPR050119">
    <property type="entry name" value="CCR1-9-like"/>
</dbReference>
<evidence type="ECO:0000256" key="4">
    <source>
        <dbReference type="ARBA" id="ARBA00023040"/>
    </source>
</evidence>
<feature type="transmembrane region" description="Helical" evidence="8">
    <location>
        <begin position="20"/>
        <end position="41"/>
    </location>
</feature>
<dbReference type="PRINTS" id="PR00237">
    <property type="entry name" value="GPCRRHODOPSN"/>
</dbReference>
<keyword evidence="2 8" id="KW-0812">Transmembrane</keyword>
<dbReference type="GO" id="GO:0004930">
    <property type="term" value="F:G protein-coupled receptor activity"/>
    <property type="evidence" value="ECO:0007669"/>
    <property type="project" value="UniProtKB-KW"/>
</dbReference>
<evidence type="ECO:0000259" key="9">
    <source>
        <dbReference type="PROSITE" id="PS50262"/>
    </source>
</evidence>
<keyword evidence="3 8" id="KW-1133">Transmembrane helix</keyword>
<gene>
    <name evidence="10" type="primary">CXCR1</name>
    <name evidence="10" type="ORF">Tcan_09600</name>
</gene>
<evidence type="ECO:0000256" key="7">
    <source>
        <dbReference type="ARBA" id="ARBA00023224"/>
    </source>
</evidence>
<dbReference type="AlphaFoldDB" id="A0A0B2VFC7"/>
<evidence type="ECO:0000256" key="1">
    <source>
        <dbReference type="ARBA" id="ARBA00004141"/>
    </source>
</evidence>
<evidence type="ECO:0000256" key="5">
    <source>
        <dbReference type="ARBA" id="ARBA00023136"/>
    </source>
</evidence>
<keyword evidence="4" id="KW-0297">G-protein coupled receptor</keyword>
<dbReference type="OrthoDB" id="10037617at2759"/>
<keyword evidence="11" id="KW-1185">Reference proteome</keyword>
<dbReference type="SUPFAM" id="SSF81321">
    <property type="entry name" value="Family A G protein-coupled receptor-like"/>
    <property type="match status" value="1"/>
</dbReference>
<dbReference type="Proteomes" id="UP000031036">
    <property type="component" value="Unassembled WGS sequence"/>
</dbReference>
<dbReference type="PROSITE" id="PS50262">
    <property type="entry name" value="G_PROTEIN_RECEP_F1_2"/>
    <property type="match status" value="1"/>
</dbReference>
<dbReference type="EMBL" id="JPKZ01001878">
    <property type="protein sequence ID" value="KHN79700.1"/>
    <property type="molecule type" value="Genomic_DNA"/>
</dbReference>
<evidence type="ECO:0000313" key="10">
    <source>
        <dbReference type="EMBL" id="KHN79700.1"/>
    </source>
</evidence>
<name>A0A0B2VFC7_TOXCA</name>
<dbReference type="InterPro" id="IPR017452">
    <property type="entry name" value="GPCR_Rhodpsn_7TM"/>
</dbReference>
<dbReference type="Gene3D" id="1.20.1070.10">
    <property type="entry name" value="Rhodopsin 7-helix transmembrane proteins"/>
    <property type="match status" value="1"/>
</dbReference>
<keyword evidence="6 10" id="KW-0675">Receptor</keyword>
<evidence type="ECO:0000256" key="2">
    <source>
        <dbReference type="ARBA" id="ARBA00022692"/>
    </source>
</evidence>
<dbReference type="STRING" id="6265.A0A0B2VFC7"/>
<dbReference type="GO" id="GO:0016020">
    <property type="term" value="C:membrane"/>
    <property type="evidence" value="ECO:0007669"/>
    <property type="project" value="UniProtKB-SubCell"/>
</dbReference>
<comment type="subcellular location">
    <subcellularLocation>
        <location evidence="1">Membrane</location>
        <topology evidence="1">Multi-pass membrane protein</topology>
    </subcellularLocation>
</comment>
<reference evidence="10 11" key="1">
    <citation type="submission" date="2014-11" db="EMBL/GenBank/DDBJ databases">
        <title>Genetic blueprint of the zoonotic pathogen Toxocara canis.</title>
        <authorList>
            <person name="Zhu X.-Q."/>
            <person name="Korhonen P.K."/>
            <person name="Cai H."/>
            <person name="Young N.D."/>
            <person name="Nejsum P."/>
            <person name="von Samson-Himmelstjerna G."/>
            <person name="Boag P.R."/>
            <person name="Tan P."/>
            <person name="Li Q."/>
            <person name="Min J."/>
            <person name="Yang Y."/>
            <person name="Wang X."/>
            <person name="Fang X."/>
            <person name="Hall R.S."/>
            <person name="Hofmann A."/>
            <person name="Sternberg P.W."/>
            <person name="Jex A.R."/>
            <person name="Gasser R.B."/>
        </authorList>
    </citation>
    <scope>NUCLEOTIDE SEQUENCE [LARGE SCALE GENOMIC DNA]</scope>
    <source>
        <strain evidence="10">PN_DK_2014</strain>
    </source>
</reference>
<sequence length="68" mass="7261">MDVTGDCSIAFSLGNAVLSITFTVIFCLSALGNSIVIITILKRQKRSVRSITNLYLLNLSVADLLSGV</sequence>
<evidence type="ECO:0000256" key="6">
    <source>
        <dbReference type="ARBA" id="ARBA00023170"/>
    </source>
</evidence>
<comment type="caution">
    <text evidence="10">The sequence shown here is derived from an EMBL/GenBank/DDBJ whole genome shotgun (WGS) entry which is preliminary data.</text>
</comment>
<dbReference type="PANTHER" id="PTHR10489:SF932">
    <property type="entry name" value="G-PROTEIN COUPLED RECEPTORS FAMILY 1 PROFILE DOMAIN-CONTAINING PROTEIN"/>
    <property type="match status" value="1"/>
</dbReference>
<evidence type="ECO:0000313" key="11">
    <source>
        <dbReference type="Proteomes" id="UP000031036"/>
    </source>
</evidence>
<accession>A0A0B2VFC7</accession>
<proteinExistence type="predicted"/>
<evidence type="ECO:0000256" key="8">
    <source>
        <dbReference type="SAM" id="Phobius"/>
    </source>
</evidence>
<keyword evidence="5 8" id="KW-0472">Membrane</keyword>
<dbReference type="InterPro" id="IPR000276">
    <property type="entry name" value="GPCR_Rhodpsn"/>
</dbReference>